<dbReference type="NCBIfam" id="TIGR03506">
    <property type="entry name" value="FlgEFG_subfam"/>
    <property type="match status" value="1"/>
</dbReference>
<evidence type="ECO:0000256" key="4">
    <source>
        <dbReference type="ARBA" id="ARBA00038560"/>
    </source>
</evidence>
<comment type="subcellular location">
    <subcellularLocation>
        <location evidence="1 6">Bacterial flagellum basal body</location>
    </subcellularLocation>
</comment>
<dbReference type="InterPro" id="IPR001444">
    <property type="entry name" value="Flag_bb_rod_N"/>
</dbReference>
<evidence type="ECO:0000313" key="11">
    <source>
        <dbReference type="Proteomes" id="UP000198157"/>
    </source>
</evidence>
<evidence type="ECO:0000256" key="1">
    <source>
        <dbReference type="ARBA" id="ARBA00004117"/>
    </source>
</evidence>
<organism evidence="10 11">
    <name type="scientific">Stenotrophomonas maltophilia</name>
    <name type="common">Pseudomonas maltophilia</name>
    <name type="synonym">Xanthomonas maltophilia</name>
    <dbReference type="NCBI Taxonomy" id="40324"/>
    <lineage>
        <taxon>Bacteria</taxon>
        <taxon>Pseudomonadati</taxon>
        <taxon>Pseudomonadota</taxon>
        <taxon>Gammaproteobacteria</taxon>
        <taxon>Lysobacterales</taxon>
        <taxon>Lysobacteraceae</taxon>
        <taxon>Stenotrophomonas</taxon>
        <taxon>Stenotrophomonas maltophilia group</taxon>
    </lineage>
</organism>
<dbReference type="EMBL" id="NIVS01000054">
    <property type="protein sequence ID" value="OWQ50190.1"/>
    <property type="molecule type" value="Genomic_DNA"/>
</dbReference>
<evidence type="ECO:0000313" key="10">
    <source>
        <dbReference type="EMBL" id="OWQ50190.1"/>
    </source>
</evidence>
<dbReference type="NCBIfam" id="NF009280">
    <property type="entry name" value="PRK12640.1"/>
    <property type="match status" value="1"/>
</dbReference>
<dbReference type="Pfam" id="PF06429">
    <property type="entry name" value="Flg_bbr_C"/>
    <property type="match status" value="1"/>
</dbReference>
<gene>
    <name evidence="10" type="ORF">CEE60_17910</name>
</gene>
<dbReference type="AlphaFoldDB" id="A0A246HJI7"/>
<name>A0A246HJI7_STEMA</name>
<dbReference type="SUPFAM" id="SSF117143">
    <property type="entry name" value="Flagellar hook protein flgE"/>
    <property type="match status" value="1"/>
</dbReference>
<evidence type="ECO:0000256" key="3">
    <source>
        <dbReference type="ARBA" id="ARBA00023143"/>
    </source>
</evidence>
<evidence type="ECO:0000256" key="2">
    <source>
        <dbReference type="ARBA" id="ARBA00009677"/>
    </source>
</evidence>
<evidence type="ECO:0000259" key="9">
    <source>
        <dbReference type="Pfam" id="PF22692"/>
    </source>
</evidence>
<dbReference type="OrthoDB" id="9804559at2"/>
<dbReference type="PANTHER" id="PTHR30435">
    <property type="entry name" value="FLAGELLAR PROTEIN"/>
    <property type="match status" value="1"/>
</dbReference>
<dbReference type="InterPro" id="IPR037925">
    <property type="entry name" value="FlgE/F/G-like"/>
</dbReference>
<evidence type="ECO:0000256" key="6">
    <source>
        <dbReference type="RuleBase" id="RU362116"/>
    </source>
</evidence>
<comment type="subunit">
    <text evidence="4 6">The basal body constitutes a major portion of the flagellar organelle and consists of five rings (E,L,P,S, and M) mounted on a central rod. The rod consists of about 26 subunits of FlgG in the distal portion, and FlgB, FlgC and FlgF are thought to build up the proximal portion of the rod with about 6 subunits each.</text>
</comment>
<feature type="domain" description="Flagellar basal-body/hook protein C-terminal" evidence="8">
    <location>
        <begin position="202"/>
        <end position="246"/>
    </location>
</feature>
<keyword evidence="10" id="KW-0282">Flagellum</keyword>
<evidence type="ECO:0000256" key="5">
    <source>
        <dbReference type="ARBA" id="ARBA00040228"/>
    </source>
</evidence>
<dbReference type="InterPro" id="IPR010930">
    <property type="entry name" value="Flg_bb/hook_C_dom"/>
</dbReference>
<protein>
    <recommendedName>
        <fullName evidence="5 6">Flagellar basal-body rod protein FlgF</fullName>
    </recommendedName>
</protein>
<keyword evidence="3 6" id="KW-0975">Bacterial flagellum</keyword>
<dbReference type="GO" id="GO:0030694">
    <property type="term" value="C:bacterial-type flagellum basal body, rod"/>
    <property type="evidence" value="ECO:0007669"/>
    <property type="project" value="UniProtKB-UniRule"/>
</dbReference>
<keyword evidence="10" id="KW-0966">Cell projection</keyword>
<dbReference type="Proteomes" id="UP000198157">
    <property type="component" value="Unassembled WGS sequence"/>
</dbReference>
<dbReference type="InterPro" id="IPR053967">
    <property type="entry name" value="LlgE_F_G-like_D1"/>
</dbReference>
<dbReference type="InterPro" id="IPR020013">
    <property type="entry name" value="Flagellar_FlgE/F/G"/>
</dbReference>
<keyword evidence="10" id="KW-0969">Cilium</keyword>
<comment type="caution">
    <text evidence="10">The sequence shown here is derived from an EMBL/GenBank/DDBJ whole genome shotgun (WGS) entry which is preliminary data.</text>
</comment>
<dbReference type="GO" id="GO:0071978">
    <property type="term" value="P:bacterial-type flagellum-dependent swarming motility"/>
    <property type="evidence" value="ECO:0007669"/>
    <property type="project" value="TreeGrafter"/>
</dbReference>
<feature type="domain" description="Flagellar basal body rod protein N-terminal" evidence="7">
    <location>
        <begin position="5"/>
        <end position="35"/>
    </location>
</feature>
<dbReference type="PANTHER" id="PTHR30435:SF18">
    <property type="entry name" value="FLAGELLAR BASAL-BODY ROD PROTEIN FLGF"/>
    <property type="match status" value="1"/>
</dbReference>
<feature type="domain" description="Flagellar hook protein FlgE/F/G-like D1" evidence="9">
    <location>
        <begin position="87"/>
        <end position="148"/>
    </location>
</feature>
<sequence length="251" mass="26340">MDKALYVAMTGARASLQAQGTLSHNLANTDTPGFKEALANTEAFPIKGTGYASRVDALHVDAGFNRRMGAQQITGNPLDLSLQAGNWLAVQAPGANGGEAYTRGAALSITPNGQLVTAGGHPVLDENSNPIAIPPHQAMDIGNDGTISIIPLGEGPQTMANVGRIRVVQADDARLERGLDGLMRNNDPQQPFVQAQGKSLESGQLEGSNVDAAGALVQMIQLQRQYEMQVKVIKHGDDNARSANSLLRLGG</sequence>
<comment type="similarity">
    <text evidence="2 6">Belongs to the flagella basal body rod proteins family.</text>
</comment>
<reference evidence="10 11" key="1">
    <citation type="submission" date="2017-06" db="EMBL/GenBank/DDBJ databases">
        <authorList>
            <person name="Kim H.J."/>
            <person name="Triplett B.A."/>
        </authorList>
    </citation>
    <scope>NUCLEOTIDE SEQUENCE [LARGE SCALE GENOMIC DNA]</scope>
    <source>
        <strain evidence="10 11">13146</strain>
    </source>
</reference>
<evidence type="ECO:0000259" key="8">
    <source>
        <dbReference type="Pfam" id="PF06429"/>
    </source>
</evidence>
<evidence type="ECO:0000259" key="7">
    <source>
        <dbReference type="Pfam" id="PF00460"/>
    </source>
</evidence>
<dbReference type="Pfam" id="PF22692">
    <property type="entry name" value="LlgE_F_G_D1"/>
    <property type="match status" value="1"/>
</dbReference>
<accession>A0A246HJI7</accession>
<proteinExistence type="inferred from homology"/>
<dbReference type="Pfam" id="PF00460">
    <property type="entry name" value="Flg_bb_rod"/>
    <property type="match status" value="1"/>
</dbReference>